<reference evidence="1" key="2">
    <citation type="journal article" date="2022" name="New Phytol.">
        <title>Evolutionary transition to the ectomycorrhizal habit in the genomes of a hyperdiverse lineage of mushroom-forming fungi.</title>
        <authorList>
            <person name="Looney B."/>
            <person name="Miyauchi S."/>
            <person name="Morin E."/>
            <person name="Drula E."/>
            <person name="Courty P.E."/>
            <person name="Kohler A."/>
            <person name="Kuo A."/>
            <person name="LaButti K."/>
            <person name="Pangilinan J."/>
            <person name="Lipzen A."/>
            <person name="Riley R."/>
            <person name="Andreopoulos W."/>
            <person name="He G."/>
            <person name="Johnson J."/>
            <person name="Nolan M."/>
            <person name="Tritt A."/>
            <person name="Barry K.W."/>
            <person name="Grigoriev I.V."/>
            <person name="Nagy L.G."/>
            <person name="Hibbett D."/>
            <person name="Henrissat B."/>
            <person name="Matheny P.B."/>
            <person name="Labbe J."/>
            <person name="Martin F.M."/>
        </authorList>
    </citation>
    <scope>NUCLEOTIDE SEQUENCE</scope>
    <source>
        <strain evidence="1">HHB10654</strain>
    </source>
</reference>
<protein>
    <submittedName>
        <fullName evidence="1">Uncharacterized protein</fullName>
    </submittedName>
</protein>
<name>A0ACB8T6B8_9AGAM</name>
<organism evidence="1 2">
    <name type="scientific">Artomyces pyxidatus</name>
    <dbReference type="NCBI Taxonomy" id="48021"/>
    <lineage>
        <taxon>Eukaryota</taxon>
        <taxon>Fungi</taxon>
        <taxon>Dikarya</taxon>
        <taxon>Basidiomycota</taxon>
        <taxon>Agaricomycotina</taxon>
        <taxon>Agaricomycetes</taxon>
        <taxon>Russulales</taxon>
        <taxon>Auriscalpiaceae</taxon>
        <taxon>Artomyces</taxon>
    </lineage>
</organism>
<evidence type="ECO:0000313" key="1">
    <source>
        <dbReference type="EMBL" id="KAI0063686.1"/>
    </source>
</evidence>
<dbReference type="Proteomes" id="UP000814140">
    <property type="component" value="Unassembled WGS sequence"/>
</dbReference>
<keyword evidence="2" id="KW-1185">Reference proteome</keyword>
<sequence length="176" mass="19231">MKFTTSRRGDQAGSANSAADRCTPPLLFHSYLLYMEGVVVAFARIRPRRPNSRANLRGKYSEGGRHGSTRPACASSPLCVPATRSLTSSWLSRGQGTRETEANRDRASHTPPRFPLTPQTLHGTQHSPRRWYNLSDRVQRHYRCAAVGRTAAVASRVGTAGDMPPATPESVLAQSS</sequence>
<dbReference type="EMBL" id="MU277202">
    <property type="protein sequence ID" value="KAI0063686.1"/>
    <property type="molecule type" value="Genomic_DNA"/>
</dbReference>
<reference evidence="1" key="1">
    <citation type="submission" date="2021-03" db="EMBL/GenBank/DDBJ databases">
        <authorList>
            <consortium name="DOE Joint Genome Institute"/>
            <person name="Ahrendt S."/>
            <person name="Looney B.P."/>
            <person name="Miyauchi S."/>
            <person name="Morin E."/>
            <person name="Drula E."/>
            <person name="Courty P.E."/>
            <person name="Chicoki N."/>
            <person name="Fauchery L."/>
            <person name="Kohler A."/>
            <person name="Kuo A."/>
            <person name="Labutti K."/>
            <person name="Pangilinan J."/>
            <person name="Lipzen A."/>
            <person name="Riley R."/>
            <person name="Andreopoulos W."/>
            <person name="He G."/>
            <person name="Johnson J."/>
            <person name="Barry K.W."/>
            <person name="Grigoriev I.V."/>
            <person name="Nagy L."/>
            <person name="Hibbett D."/>
            <person name="Henrissat B."/>
            <person name="Matheny P.B."/>
            <person name="Labbe J."/>
            <person name="Martin F."/>
        </authorList>
    </citation>
    <scope>NUCLEOTIDE SEQUENCE</scope>
    <source>
        <strain evidence="1">HHB10654</strain>
    </source>
</reference>
<evidence type="ECO:0000313" key="2">
    <source>
        <dbReference type="Proteomes" id="UP000814140"/>
    </source>
</evidence>
<proteinExistence type="predicted"/>
<gene>
    <name evidence="1" type="ORF">BV25DRAFT_405177</name>
</gene>
<accession>A0ACB8T6B8</accession>
<comment type="caution">
    <text evidence="1">The sequence shown here is derived from an EMBL/GenBank/DDBJ whole genome shotgun (WGS) entry which is preliminary data.</text>
</comment>